<gene>
    <name evidence="1" type="ORF">AB1300_07190</name>
</gene>
<proteinExistence type="predicted"/>
<keyword evidence="2" id="KW-1185">Reference proteome</keyword>
<name>A0ABV3VVK0_9BACI</name>
<dbReference type="RefSeq" id="WP_368635834.1">
    <property type="nucleotide sequence ID" value="NZ_JBFRHK010000003.1"/>
</dbReference>
<dbReference type="EMBL" id="JBFRHK010000003">
    <property type="protein sequence ID" value="MEX3744919.1"/>
    <property type="molecule type" value="Genomic_DNA"/>
</dbReference>
<sequence>MLINGNDIDLSNLEKPLLLVSEDEELLFLRLIQPTLEQGLIQCPLAFSTRKSISIVRDFWLAMYKDQEKLYINSGHALLYPIRLIIFELVTQEDYFKRLSKKAFGDEWLSLIYAVVLLQFVLQWIKERFSDNQEVYEALKVLYRAADDNVEEDQTSPSREQSIGQAIAVKAIRFEVRENAQEFASLLTQTEKFINYLHEKESEKMEQETTKFPLMRNVDDTLNLFYSKRYTTNKVTFTG</sequence>
<protein>
    <submittedName>
        <fullName evidence="1">Uncharacterized protein</fullName>
    </submittedName>
</protein>
<evidence type="ECO:0000313" key="1">
    <source>
        <dbReference type="EMBL" id="MEX3744919.1"/>
    </source>
</evidence>
<dbReference type="Proteomes" id="UP001558534">
    <property type="component" value="Unassembled WGS sequence"/>
</dbReference>
<comment type="caution">
    <text evidence="1">The sequence shown here is derived from an EMBL/GenBank/DDBJ whole genome shotgun (WGS) entry which is preliminary data.</text>
</comment>
<evidence type="ECO:0000313" key="2">
    <source>
        <dbReference type="Proteomes" id="UP001558534"/>
    </source>
</evidence>
<accession>A0ABV3VVK0</accession>
<organism evidence="1 2">
    <name type="scientific">Lysinibacillus xylanilyticus</name>
    <dbReference type="NCBI Taxonomy" id="582475"/>
    <lineage>
        <taxon>Bacteria</taxon>
        <taxon>Bacillati</taxon>
        <taxon>Bacillota</taxon>
        <taxon>Bacilli</taxon>
        <taxon>Bacillales</taxon>
        <taxon>Bacillaceae</taxon>
        <taxon>Lysinibacillus</taxon>
    </lineage>
</organism>
<reference evidence="1 2" key="1">
    <citation type="submission" date="2024-07" db="EMBL/GenBank/DDBJ databases">
        <title>Characterization of a bacterium isolated from hydrolysated instant sea cucumber by whole-genome sequencing and metabolomics.</title>
        <authorList>
            <person name="Luo X."/>
            <person name="Zhang Z."/>
            <person name="Zheng Z."/>
            <person name="Zhang W."/>
            <person name="Ming T."/>
            <person name="Jiao L."/>
            <person name="Su X."/>
            <person name="Kong F."/>
            <person name="Xu J."/>
        </authorList>
    </citation>
    <scope>NUCLEOTIDE SEQUENCE [LARGE SCALE GENOMIC DNA]</scope>
    <source>
        <strain evidence="1 2">XL-2024</strain>
    </source>
</reference>